<evidence type="ECO:0000256" key="1">
    <source>
        <dbReference type="ARBA" id="ARBA00005965"/>
    </source>
</evidence>
<dbReference type="GO" id="GO:0006995">
    <property type="term" value="P:cellular response to nitrogen starvation"/>
    <property type="evidence" value="ECO:0007669"/>
    <property type="project" value="TreeGrafter"/>
</dbReference>
<dbReference type="STRING" id="65357.A0A024GNV2"/>
<dbReference type="InParanoid" id="A0A024GNV2"/>
<dbReference type="GO" id="GO:0030674">
    <property type="term" value="F:protein-macromolecule adaptor activity"/>
    <property type="evidence" value="ECO:0007669"/>
    <property type="project" value="TreeGrafter"/>
</dbReference>
<dbReference type="OrthoDB" id="20368at2759"/>
<dbReference type="GO" id="GO:0000407">
    <property type="term" value="C:phagophore assembly site"/>
    <property type="evidence" value="ECO:0007669"/>
    <property type="project" value="TreeGrafter"/>
</dbReference>
<dbReference type="GO" id="GO:0000423">
    <property type="term" value="P:mitophagy"/>
    <property type="evidence" value="ECO:0007669"/>
    <property type="project" value="TreeGrafter"/>
</dbReference>
<name>A0A024GNV2_9STRA</name>
<sequence length="472" mass="54122">MKCCNRCSKALEDDGTKNTNQTTPALGDSYVLLSNSISRSSIVVKSSNSYHSRNMDASMIRSLNPDSIHSSQLEKKEMDQLVDSCISMDLTSLHEDFASSNSMYVRPSLLDQPRACDYSPKKNATIQRELQDTKHAHADMSHHVCVMTSRHALCMGMPVMSSLCKECVDSMLKELDSHVEYARHEKRCCVLYLRSSMNFSDQKLKQTLKEYEEKLNHYAKEESILRSSLSLMVQEQSQLEQQEEDFEKNAMRPLKEDEHLLWEQCRHIDFAQATFEQVRDIALSRYDLLNEHTAKTERKSCLSDVFTISHQGDFGTVNSFRLGRTSMVHVEWNEINTGFGESAFLLQTLADILNLKFADYKLVVLGSTSKVIRTTGVSIAYRLYGSDSDDFLGSQFNSGLDGWLSCITNLIEHVQTIDSNVKFPYKILRRRVAGYSIFFMKDRLEEWTKALRYALTNLKWVLTWVILKMESS</sequence>
<comment type="similarity">
    <text evidence="1">Belongs to the beclin family.</text>
</comment>
<dbReference type="GO" id="GO:0043548">
    <property type="term" value="F:phosphatidylinositol 3-kinase binding"/>
    <property type="evidence" value="ECO:0007669"/>
    <property type="project" value="TreeGrafter"/>
</dbReference>
<dbReference type="GO" id="GO:0045324">
    <property type="term" value="P:late endosome to vacuole transport"/>
    <property type="evidence" value="ECO:0007669"/>
    <property type="project" value="TreeGrafter"/>
</dbReference>
<dbReference type="PANTHER" id="PTHR12768:SF4">
    <property type="entry name" value="BECLIN-1"/>
    <property type="match status" value="1"/>
</dbReference>
<accession>A0A024GNV2</accession>
<dbReference type="AlphaFoldDB" id="A0A024GNV2"/>
<proteinExistence type="inferred from homology"/>
<keyword evidence="4" id="KW-1185">Reference proteome</keyword>
<dbReference type="InterPro" id="IPR038274">
    <property type="entry name" value="Atg6/Beclin_C_sf"/>
</dbReference>
<organism evidence="3 4">
    <name type="scientific">Albugo candida</name>
    <dbReference type="NCBI Taxonomy" id="65357"/>
    <lineage>
        <taxon>Eukaryota</taxon>
        <taxon>Sar</taxon>
        <taxon>Stramenopiles</taxon>
        <taxon>Oomycota</taxon>
        <taxon>Peronosporomycetes</taxon>
        <taxon>Albuginales</taxon>
        <taxon>Albuginaceae</taxon>
        <taxon>Albugo</taxon>
    </lineage>
</organism>
<reference evidence="3 4" key="1">
    <citation type="submission" date="2012-05" db="EMBL/GenBank/DDBJ databases">
        <title>Recombination and specialization in a pathogen metapopulation.</title>
        <authorList>
            <person name="Gardiner A."/>
            <person name="Kemen E."/>
            <person name="Schultz-Larsen T."/>
            <person name="MacLean D."/>
            <person name="Van Oosterhout C."/>
            <person name="Jones J.D.G."/>
        </authorList>
    </citation>
    <scope>NUCLEOTIDE SEQUENCE [LARGE SCALE GENOMIC DNA]</scope>
    <source>
        <strain evidence="3 4">Ac Nc2</strain>
    </source>
</reference>
<feature type="domain" description="Atg6 BARA" evidence="2">
    <location>
        <begin position="300"/>
        <end position="465"/>
    </location>
</feature>
<dbReference type="Gene3D" id="1.10.418.40">
    <property type="entry name" value="Autophagy protein 6/Beclin 1"/>
    <property type="match status" value="1"/>
</dbReference>
<dbReference type="EMBL" id="CAIX01000234">
    <property type="protein sequence ID" value="CCI48572.1"/>
    <property type="molecule type" value="Genomic_DNA"/>
</dbReference>
<dbReference type="GO" id="GO:0000045">
    <property type="term" value="P:autophagosome assembly"/>
    <property type="evidence" value="ECO:0007669"/>
    <property type="project" value="TreeGrafter"/>
</dbReference>
<dbReference type="Proteomes" id="UP000053237">
    <property type="component" value="Unassembled WGS sequence"/>
</dbReference>
<protein>
    <recommendedName>
        <fullName evidence="2">Atg6 BARA domain-containing protein</fullName>
    </recommendedName>
</protein>
<dbReference type="GO" id="GO:0034272">
    <property type="term" value="C:phosphatidylinositol 3-kinase complex, class III, type II"/>
    <property type="evidence" value="ECO:0007669"/>
    <property type="project" value="TreeGrafter"/>
</dbReference>
<gene>
    <name evidence="3" type="ORF">BN9_097220</name>
</gene>
<dbReference type="InterPro" id="IPR040455">
    <property type="entry name" value="Atg6_BARA"/>
</dbReference>
<evidence type="ECO:0000313" key="3">
    <source>
        <dbReference type="EMBL" id="CCI48572.1"/>
    </source>
</evidence>
<evidence type="ECO:0000259" key="2">
    <source>
        <dbReference type="Pfam" id="PF04111"/>
    </source>
</evidence>
<dbReference type="PANTHER" id="PTHR12768">
    <property type="entry name" value="BECLIN 1"/>
    <property type="match status" value="1"/>
</dbReference>
<dbReference type="GO" id="GO:0034271">
    <property type="term" value="C:phosphatidylinositol 3-kinase complex, class III, type I"/>
    <property type="evidence" value="ECO:0007669"/>
    <property type="project" value="TreeGrafter"/>
</dbReference>
<comment type="caution">
    <text evidence="3">The sequence shown here is derived from an EMBL/GenBank/DDBJ whole genome shotgun (WGS) entry which is preliminary data.</text>
</comment>
<dbReference type="InterPro" id="IPR007243">
    <property type="entry name" value="Atg6/Beclin"/>
</dbReference>
<dbReference type="Pfam" id="PF04111">
    <property type="entry name" value="APG6"/>
    <property type="match status" value="1"/>
</dbReference>
<evidence type="ECO:0000313" key="4">
    <source>
        <dbReference type="Proteomes" id="UP000053237"/>
    </source>
</evidence>